<proteinExistence type="predicted"/>
<organism evidence="2 3">
    <name type="scientific">Colletotrichum navitas</name>
    <dbReference type="NCBI Taxonomy" id="681940"/>
    <lineage>
        <taxon>Eukaryota</taxon>
        <taxon>Fungi</taxon>
        <taxon>Dikarya</taxon>
        <taxon>Ascomycota</taxon>
        <taxon>Pezizomycotina</taxon>
        <taxon>Sordariomycetes</taxon>
        <taxon>Hypocreomycetidae</taxon>
        <taxon>Glomerellales</taxon>
        <taxon>Glomerellaceae</taxon>
        <taxon>Colletotrichum</taxon>
        <taxon>Colletotrichum graminicola species complex</taxon>
    </lineage>
</organism>
<keyword evidence="1" id="KW-1133">Transmembrane helix</keyword>
<accession>A0AAD8VBW6</accession>
<keyword evidence="3" id="KW-1185">Reference proteome</keyword>
<dbReference type="GeneID" id="85443915"/>
<gene>
    <name evidence="2" type="ORF">LY79DRAFT_575139</name>
</gene>
<dbReference type="EMBL" id="JAHLJV010000002">
    <property type="protein sequence ID" value="KAK1599436.1"/>
    <property type="molecule type" value="Genomic_DNA"/>
</dbReference>
<comment type="caution">
    <text evidence="2">The sequence shown here is derived from an EMBL/GenBank/DDBJ whole genome shotgun (WGS) entry which is preliminary data.</text>
</comment>
<evidence type="ECO:0000256" key="1">
    <source>
        <dbReference type="SAM" id="Phobius"/>
    </source>
</evidence>
<evidence type="ECO:0000313" key="2">
    <source>
        <dbReference type="EMBL" id="KAK1599436.1"/>
    </source>
</evidence>
<dbReference type="RefSeq" id="XP_060420025.1">
    <property type="nucleotide sequence ID" value="XM_060559675.1"/>
</dbReference>
<dbReference type="AlphaFoldDB" id="A0AAD8VBW6"/>
<sequence>MTLKTSSPGTGSIGWKSNDFGEVGKADYVRPVEDWRSGRTFASASNGPFSRVTTTALAAVASVAYLAVCAYWCGLPRNSPIGSRTEDFMSDRQLTEGNADATIRFGSSLSKHYVHREVLVPSSALTSVWW</sequence>
<reference evidence="2" key="1">
    <citation type="submission" date="2021-06" db="EMBL/GenBank/DDBJ databases">
        <title>Comparative genomics, transcriptomics and evolutionary studies reveal genomic signatures of adaptation to plant cell wall in hemibiotrophic fungi.</title>
        <authorList>
            <consortium name="DOE Joint Genome Institute"/>
            <person name="Baroncelli R."/>
            <person name="Diaz J.F."/>
            <person name="Benocci T."/>
            <person name="Peng M."/>
            <person name="Battaglia E."/>
            <person name="Haridas S."/>
            <person name="Andreopoulos W."/>
            <person name="Labutti K."/>
            <person name="Pangilinan J."/>
            <person name="Floch G.L."/>
            <person name="Makela M.R."/>
            <person name="Henrissat B."/>
            <person name="Grigoriev I.V."/>
            <person name="Crouch J.A."/>
            <person name="De Vries R.P."/>
            <person name="Sukno S.A."/>
            <person name="Thon M.R."/>
        </authorList>
    </citation>
    <scope>NUCLEOTIDE SEQUENCE</scope>
    <source>
        <strain evidence="2">CBS 125086</strain>
    </source>
</reference>
<keyword evidence="1" id="KW-0812">Transmembrane</keyword>
<dbReference type="Proteomes" id="UP001230504">
    <property type="component" value="Unassembled WGS sequence"/>
</dbReference>
<feature type="transmembrane region" description="Helical" evidence="1">
    <location>
        <begin position="56"/>
        <end position="75"/>
    </location>
</feature>
<protein>
    <submittedName>
        <fullName evidence="2">Uncharacterized protein</fullName>
    </submittedName>
</protein>
<name>A0AAD8VBW6_9PEZI</name>
<evidence type="ECO:0000313" key="3">
    <source>
        <dbReference type="Proteomes" id="UP001230504"/>
    </source>
</evidence>
<keyword evidence="1" id="KW-0472">Membrane</keyword>